<dbReference type="RefSeq" id="WP_254758853.1">
    <property type="nucleotide sequence ID" value="NZ_JANCLT010000004.1"/>
</dbReference>
<dbReference type="EMBL" id="JANCLT010000004">
    <property type="protein sequence ID" value="MCP8968946.1"/>
    <property type="molecule type" value="Genomic_DNA"/>
</dbReference>
<reference evidence="1" key="1">
    <citation type="submission" date="2022-07" db="EMBL/GenBank/DDBJ databases">
        <authorList>
            <person name="Li W.-J."/>
            <person name="Deng Q.-Q."/>
        </authorList>
    </citation>
    <scope>NUCLEOTIDE SEQUENCE</scope>
    <source>
        <strain evidence="1">SYSU M60031</strain>
    </source>
</reference>
<organism evidence="1 2">
    <name type="scientific">Ectobacillus ponti</name>
    <dbReference type="NCBI Taxonomy" id="2961894"/>
    <lineage>
        <taxon>Bacteria</taxon>
        <taxon>Bacillati</taxon>
        <taxon>Bacillota</taxon>
        <taxon>Bacilli</taxon>
        <taxon>Bacillales</taxon>
        <taxon>Bacillaceae</taxon>
        <taxon>Ectobacillus</taxon>
    </lineage>
</organism>
<sequence length="197" mass="22174">MPSWLKRTLVTLITVLTFGLVTPPASLLENTKADKTAKGVEVSAKGQGLTAEEALKEEPPSLTPAMFVTYAVGEAERQSMLKFGSKIGPVIGDRFKQDILPRMEQTLTGFAGNVPTEDLQHLALSQRPKGGENEKIFHVYDARSGEDLLRFHVRRDHPPKDGYYFDFHYHSNTDGFLAHHELGRIYWNKNQPPQWLS</sequence>
<dbReference type="Pfam" id="PF14005">
    <property type="entry name" value="YpjP"/>
    <property type="match status" value="1"/>
</dbReference>
<gene>
    <name evidence="1" type="ORF">NK662_10390</name>
</gene>
<protein>
    <submittedName>
        <fullName evidence="1">YpjP family protein</fullName>
    </submittedName>
</protein>
<name>A0AA41X4U3_9BACI</name>
<accession>A0AA41X4U3</accession>
<dbReference type="InterPro" id="IPR025616">
    <property type="entry name" value="YpjP"/>
</dbReference>
<evidence type="ECO:0000313" key="2">
    <source>
        <dbReference type="Proteomes" id="UP001156102"/>
    </source>
</evidence>
<dbReference type="AlphaFoldDB" id="A0AA41X4U3"/>
<keyword evidence="2" id="KW-1185">Reference proteome</keyword>
<comment type="caution">
    <text evidence="1">The sequence shown here is derived from an EMBL/GenBank/DDBJ whole genome shotgun (WGS) entry which is preliminary data.</text>
</comment>
<dbReference type="Proteomes" id="UP001156102">
    <property type="component" value="Unassembled WGS sequence"/>
</dbReference>
<evidence type="ECO:0000313" key="1">
    <source>
        <dbReference type="EMBL" id="MCP8968946.1"/>
    </source>
</evidence>
<proteinExistence type="predicted"/>